<dbReference type="AlphaFoldDB" id="A0AAV3NWW5"/>
<sequence>MVCHAASRSSGSKRKSSESDGISSSTLICPEGRDERTKKAKKSSSKRWSKLIIEEEYSKMTLEHQQLRKMKEQQMEMMQQ</sequence>
<name>A0AAV3NWW5_LITER</name>
<reference evidence="2 3" key="1">
    <citation type="submission" date="2024-01" db="EMBL/GenBank/DDBJ databases">
        <title>The complete chloroplast genome sequence of Lithospermum erythrorhizon: insights into the phylogenetic relationship among Boraginaceae species and the maternal lineages of purple gromwells.</title>
        <authorList>
            <person name="Okada T."/>
            <person name="Watanabe K."/>
        </authorList>
    </citation>
    <scope>NUCLEOTIDE SEQUENCE [LARGE SCALE GENOMIC DNA]</scope>
</reference>
<evidence type="ECO:0000313" key="2">
    <source>
        <dbReference type="EMBL" id="GAA0143749.1"/>
    </source>
</evidence>
<evidence type="ECO:0000313" key="3">
    <source>
        <dbReference type="Proteomes" id="UP001454036"/>
    </source>
</evidence>
<organism evidence="2 3">
    <name type="scientific">Lithospermum erythrorhizon</name>
    <name type="common">Purple gromwell</name>
    <name type="synonym">Lithospermum officinale var. erythrorhizon</name>
    <dbReference type="NCBI Taxonomy" id="34254"/>
    <lineage>
        <taxon>Eukaryota</taxon>
        <taxon>Viridiplantae</taxon>
        <taxon>Streptophyta</taxon>
        <taxon>Embryophyta</taxon>
        <taxon>Tracheophyta</taxon>
        <taxon>Spermatophyta</taxon>
        <taxon>Magnoliopsida</taxon>
        <taxon>eudicotyledons</taxon>
        <taxon>Gunneridae</taxon>
        <taxon>Pentapetalae</taxon>
        <taxon>asterids</taxon>
        <taxon>lamiids</taxon>
        <taxon>Boraginales</taxon>
        <taxon>Boraginaceae</taxon>
        <taxon>Boraginoideae</taxon>
        <taxon>Lithospermeae</taxon>
        <taxon>Lithospermum</taxon>
    </lineage>
</organism>
<comment type="caution">
    <text evidence="2">The sequence shown here is derived from an EMBL/GenBank/DDBJ whole genome shotgun (WGS) entry which is preliminary data.</text>
</comment>
<gene>
    <name evidence="2" type="ORF">LIER_35801</name>
</gene>
<feature type="region of interest" description="Disordered" evidence="1">
    <location>
        <begin position="1"/>
        <end position="48"/>
    </location>
</feature>
<accession>A0AAV3NWW5</accession>
<proteinExistence type="predicted"/>
<dbReference type="EMBL" id="BAABME010015942">
    <property type="protein sequence ID" value="GAA0143749.1"/>
    <property type="molecule type" value="Genomic_DNA"/>
</dbReference>
<keyword evidence="3" id="KW-1185">Reference proteome</keyword>
<dbReference type="Proteomes" id="UP001454036">
    <property type="component" value="Unassembled WGS sequence"/>
</dbReference>
<evidence type="ECO:0000256" key="1">
    <source>
        <dbReference type="SAM" id="MobiDB-lite"/>
    </source>
</evidence>
<protein>
    <submittedName>
        <fullName evidence="2">Uncharacterized protein</fullName>
    </submittedName>
</protein>
<feature type="compositionally biased region" description="Basic residues" evidence="1">
    <location>
        <begin position="38"/>
        <end position="48"/>
    </location>
</feature>